<evidence type="ECO:0000313" key="2">
    <source>
        <dbReference type="WBParaSite" id="Hba_09426"/>
    </source>
</evidence>
<organism evidence="1 2">
    <name type="scientific">Heterorhabditis bacteriophora</name>
    <name type="common">Entomopathogenic nematode worm</name>
    <dbReference type="NCBI Taxonomy" id="37862"/>
    <lineage>
        <taxon>Eukaryota</taxon>
        <taxon>Metazoa</taxon>
        <taxon>Ecdysozoa</taxon>
        <taxon>Nematoda</taxon>
        <taxon>Chromadorea</taxon>
        <taxon>Rhabditida</taxon>
        <taxon>Rhabditina</taxon>
        <taxon>Rhabditomorpha</taxon>
        <taxon>Strongyloidea</taxon>
        <taxon>Heterorhabditidae</taxon>
        <taxon>Heterorhabditis</taxon>
    </lineage>
</organism>
<reference evidence="2" key="1">
    <citation type="submission" date="2016-11" db="UniProtKB">
        <authorList>
            <consortium name="WormBaseParasite"/>
        </authorList>
    </citation>
    <scope>IDENTIFICATION</scope>
</reference>
<protein>
    <submittedName>
        <fullName evidence="2">Uncharacterized protein</fullName>
    </submittedName>
</protein>
<dbReference type="Proteomes" id="UP000095283">
    <property type="component" value="Unplaced"/>
</dbReference>
<dbReference type="AlphaFoldDB" id="A0A1I7WW68"/>
<accession>A0A1I7WW68</accession>
<evidence type="ECO:0000313" key="1">
    <source>
        <dbReference type="Proteomes" id="UP000095283"/>
    </source>
</evidence>
<sequence length="169" mass="20240">MKINFYKNGLIIRKRMNPCKNYLNIYIYYMDNRKESCDALKLTFARQLAKWSHDAFKLTRFSLVNARLRSTYRPTLSNEVKLMGVIRVRKLKWGSNKGTEDEIERNEYLGPLFETAINDKNIIFSLEKYTRYTAKSSRDHNYWTRMLIIFMEHFQMISAVNRKTRPVSS</sequence>
<keyword evidence="1" id="KW-1185">Reference proteome</keyword>
<proteinExistence type="predicted"/>
<name>A0A1I7WW68_HETBA</name>
<dbReference type="WBParaSite" id="Hba_09426">
    <property type="protein sequence ID" value="Hba_09426"/>
    <property type="gene ID" value="Hba_09426"/>
</dbReference>